<evidence type="ECO:0000313" key="1">
    <source>
        <dbReference type="EMBL" id="SDL37886.1"/>
    </source>
</evidence>
<organism evidence="1 2">
    <name type="scientific">Streptomyces indicus</name>
    <dbReference type="NCBI Taxonomy" id="417292"/>
    <lineage>
        <taxon>Bacteria</taxon>
        <taxon>Bacillati</taxon>
        <taxon>Actinomycetota</taxon>
        <taxon>Actinomycetes</taxon>
        <taxon>Kitasatosporales</taxon>
        <taxon>Streptomycetaceae</taxon>
        <taxon>Streptomyces</taxon>
    </lineage>
</organism>
<dbReference type="Proteomes" id="UP000199155">
    <property type="component" value="Unassembled WGS sequence"/>
</dbReference>
<dbReference type="RefSeq" id="WP_093618151.1">
    <property type="nucleotide sequence ID" value="NZ_FNFF01000032.1"/>
</dbReference>
<protein>
    <submittedName>
        <fullName evidence="1">Uncharacterized protein</fullName>
    </submittedName>
</protein>
<sequence>MTAPESVYRKIARELAAQADQHAADRHPQLGRCAAELGLVYLEFEAHPPTTDHGVRAWDAAEAARESLTWGTAVGCGSDTARARLHLALDALAREHAAH</sequence>
<keyword evidence="2" id="KW-1185">Reference proteome</keyword>
<reference evidence="1 2" key="1">
    <citation type="submission" date="2016-10" db="EMBL/GenBank/DDBJ databases">
        <authorList>
            <person name="de Groot N.N."/>
        </authorList>
    </citation>
    <scope>NUCLEOTIDE SEQUENCE [LARGE SCALE GENOMIC DNA]</scope>
    <source>
        <strain evidence="1 2">CGMCC 4.5727</strain>
    </source>
</reference>
<evidence type="ECO:0000313" key="2">
    <source>
        <dbReference type="Proteomes" id="UP000199155"/>
    </source>
</evidence>
<dbReference type="AlphaFoldDB" id="A0A1G9JKX1"/>
<dbReference type="EMBL" id="FNFF01000032">
    <property type="protein sequence ID" value="SDL37886.1"/>
    <property type="molecule type" value="Genomic_DNA"/>
</dbReference>
<dbReference type="OrthoDB" id="4331500at2"/>
<gene>
    <name evidence="1" type="ORF">SAMN05421806_13210</name>
</gene>
<dbReference type="STRING" id="417292.SAMN05421806_13210"/>
<proteinExistence type="predicted"/>
<name>A0A1G9JKX1_9ACTN</name>
<accession>A0A1G9JKX1</accession>